<evidence type="ECO:0000313" key="1">
    <source>
        <dbReference type="EMBL" id="GFD30798.1"/>
    </source>
</evidence>
<reference evidence="1" key="1">
    <citation type="journal article" date="2019" name="Sci. Rep.">
        <title>Draft genome of Tanacetum cinerariifolium, the natural source of mosquito coil.</title>
        <authorList>
            <person name="Yamashiro T."/>
            <person name="Shiraishi A."/>
            <person name="Satake H."/>
            <person name="Nakayama K."/>
        </authorList>
    </citation>
    <scope>NUCLEOTIDE SEQUENCE</scope>
</reference>
<gene>
    <name evidence="1" type="ORF">Tci_902767</name>
</gene>
<organism evidence="1">
    <name type="scientific">Tanacetum cinerariifolium</name>
    <name type="common">Dalmatian daisy</name>
    <name type="synonym">Chrysanthemum cinerariifolium</name>
    <dbReference type="NCBI Taxonomy" id="118510"/>
    <lineage>
        <taxon>Eukaryota</taxon>
        <taxon>Viridiplantae</taxon>
        <taxon>Streptophyta</taxon>
        <taxon>Embryophyta</taxon>
        <taxon>Tracheophyta</taxon>
        <taxon>Spermatophyta</taxon>
        <taxon>Magnoliopsida</taxon>
        <taxon>eudicotyledons</taxon>
        <taxon>Gunneridae</taxon>
        <taxon>Pentapetalae</taxon>
        <taxon>asterids</taxon>
        <taxon>campanulids</taxon>
        <taxon>Asterales</taxon>
        <taxon>Asteraceae</taxon>
        <taxon>Asteroideae</taxon>
        <taxon>Anthemideae</taxon>
        <taxon>Anthemidinae</taxon>
        <taxon>Tanacetum</taxon>
    </lineage>
</organism>
<feature type="non-terminal residue" evidence="1">
    <location>
        <position position="1"/>
    </location>
</feature>
<comment type="caution">
    <text evidence="1">The sequence shown here is derived from an EMBL/GenBank/DDBJ whole genome shotgun (WGS) entry which is preliminary data.</text>
</comment>
<protein>
    <submittedName>
        <fullName evidence="1">Uncharacterized protein</fullName>
    </submittedName>
</protein>
<dbReference type="EMBL" id="BKCJ011407624">
    <property type="protein sequence ID" value="GFD30798.1"/>
    <property type="molecule type" value="Genomic_DNA"/>
</dbReference>
<dbReference type="AlphaFoldDB" id="A0A699VAW5"/>
<name>A0A699VAW5_TANCI</name>
<feature type="non-terminal residue" evidence="1">
    <location>
        <position position="176"/>
    </location>
</feature>
<accession>A0A699VAW5</accession>
<sequence>VVHRHAGLDRHFGVPERNDVIQRLAGRWQLHQINRPFAPRRGRFAPQARSAVIPVDGVLIGFEIVVGLHEAKAFRVFVGEGVELQFRRVVQRAANPLAIAAPHRQAIRVMDLRVKGVAHTALMGAAAEHAGHGRNTHLLDVGAGVDVGVDVHDHAIGLTVDVEAIRASCAWRVQQR</sequence>
<proteinExistence type="predicted"/>